<name>A0AAD6LF84_9ROSI</name>
<keyword evidence="1" id="KW-0812">Transmembrane</keyword>
<protein>
    <submittedName>
        <fullName evidence="2">Uncharacterized protein</fullName>
    </submittedName>
</protein>
<reference evidence="2" key="1">
    <citation type="journal article" date="2023" name="Mol. Ecol. Resour.">
        <title>Chromosome-level genome assembly of a triploid poplar Populus alba 'Berolinensis'.</title>
        <authorList>
            <person name="Chen S."/>
            <person name="Yu Y."/>
            <person name="Wang X."/>
            <person name="Wang S."/>
            <person name="Zhang T."/>
            <person name="Zhou Y."/>
            <person name="He R."/>
            <person name="Meng N."/>
            <person name="Wang Y."/>
            <person name="Liu W."/>
            <person name="Liu Z."/>
            <person name="Liu J."/>
            <person name="Guo Q."/>
            <person name="Huang H."/>
            <person name="Sederoff R.R."/>
            <person name="Wang G."/>
            <person name="Qu G."/>
            <person name="Chen S."/>
        </authorList>
    </citation>
    <scope>NUCLEOTIDE SEQUENCE</scope>
    <source>
        <strain evidence="2">SC-2020</strain>
    </source>
</reference>
<evidence type="ECO:0000313" key="3">
    <source>
        <dbReference type="Proteomes" id="UP001164929"/>
    </source>
</evidence>
<keyword evidence="1" id="KW-1133">Transmembrane helix</keyword>
<proteinExistence type="predicted"/>
<keyword evidence="3" id="KW-1185">Reference proteome</keyword>
<organism evidence="2 3">
    <name type="scientific">Populus alba x Populus x berolinensis</name>
    <dbReference type="NCBI Taxonomy" id="444605"/>
    <lineage>
        <taxon>Eukaryota</taxon>
        <taxon>Viridiplantae</taxon>
        <taxon>Streptophyta</taxon>
        <taxon>Embryophyta</taxon>
        <taxon>Tracheophyta</taxon>
        <taxon>Spermatophyta</taxon>
        <taxon>Magnoliopsida</taxon>
        <taxon>eudicotyledons</taxon>
        <taxon>Gunneridae</taxon>
        <taxon>Pentapetalae</taxon>
        <taxon>rosids</taxon>
        <taxon>fabids</taxon>
        <taxon>Malpighiales</taxon>
        <taxon>Salicaceae</taxon>
        <taxon>Saliceae</taxon>
        <taxon>Populus</taxon>
    </lineage>
</organism>
<gene>
    <name evidence="2" type="ORF">NC653_037577</name>
</gene>
<evidence type="ECO:0000256" key="1">
    <source>
        <dbReference type="SAM" id="Phobius"/>
    </source>
</evidence>
<dbReference type="AlphaFoldDB" id="A0AAD6LF84"/>
<feature type="transmembrane region" description="Helical" evidence="1">
    <location>
        <begin position="25"/>
        <end position="47"/>
    </location>
</feature>
<sequence length="60" mass="6630">MKVKLLRGMLLLHGLGMLRMKHVGYVGWPLMVAVLIVNSLGMIAHLFGVHATMRSIFIAS</sequence>
<accession>A0AAD6LF84</accession>
<keyword evidence="1" id="KW-0472">Membrane</keyword>
<dbReference type="EMBL" id="JAQIZT010000017">
    <property type="protein sequence ID" value="KAJ6959294.1"/>
    <property type="molecule type" value="Genomic_DNA"/>
</dbReference>
<dbReference type="Proteomes" id="UP001164929">
    <property type="component" value="Chromosome 17"/>
</dbReference>
<comment type="caution">
    <text evidence="2">The sequence shown here is derived from an EMBL/GenBank/DDBJ whole genome shotgun (WGS) entry which is preliminary data.</text>
</comment>
<evidence type="ECO:0000313" key="2">
    <source>
        <dbReference type="EMBL" id="KAJ6959294.1"/>
    </source>
</evidence>